<dbReference type="Proteomes" id="UP001628078">
    <property type="component" value="Unassembled WGS sequence"/>
</dbReference>
<organism evidence="1 2">
    <name type="scientific">Furfurilactobacillus curtus</name>
    <dbReference type="NCBI Taxonomy" id="1746200"/>
    <lineage>
        <taxon>Bacteria</taxon>
        <taxon>Bacillati</taxon>
        <taxon>Bacillota</taxon>
        <taxon>Bacilli</taxon>
        <taxon>Lactobacillales</taxon>
        <taxon>Lactobacillaceae</taxon>
        <taxon>Furfurilactobacillus</taxon>
    </lineage>
</organism>
<proteinExistence type="predicted"/>
<gene>
    <name evidence="1" type="ORF">JCM31185_02160</name>
</gene>
<keyword evidence="2" id="KW-1185">Reference proteome</keyword>
<accession>A0ABQ5JPM3</accession>
<dbReference type="RefSeq" id="WP_407882194.1">
    <property type="nucleotide sequence ID" value="NZ_BQXO01000001.1"/>
</dbReference>
<evidence type="ECO:0000313" key="2">
    <source>
        <dbReference type="Proteomes" id="UP001628078"/>
    </source>
</evidence>
<evidence type="ECO:0000313" key="1">
    <source>
        <dbReference type="EMBL" id="GKT04927.1"/>
    </source>
</evidence>
<reference evidence="1 2" key="1">
    <citation type="submission" date="2022-03" db="EMBL/GenBank/DDBJ databases">
        <title>Draft genome sequence of Furfurilactobacillus curtus JCM 31185.</title>
        <authorList>
            <person name="Suzuki S."/>
            <person name="Endo A."/>
            <person name="Kajikawa A."/>
        </authorList>
    </citation>
    <scope>NUCLEOTIDE SEQUENCE [LARGE SCALE GENOMIC DNA]</scope>
    <source>
        <strain evidence="1 2">JCM 31185</strain>
    </source>
</reference>
<protein>
    <submittedName>
        <fullName evidence="1">Uncharacterized protein</fullName>
    </submittedName>
</protein>
<sequence>MTNDLNLICNRIDALFVRAPRVRYWLLIVDDAYDQTYNFFFESRQKAHRTRSTPLHTIERHDLGYLETIINGVQQHTQLTQHFKGFTGQRWPRSQRIIQRKKDADEERTL</sequence>
<name>A0ABQ5JPM3_9LACO</name>
<comment type="caution">
    <text evidence="1">The sequence shown here is derived from an EMBL/GenBank/DDBJ whole genome shotgun (WGS) entry which is preliminary data.</text>
</comment>
<dbReference type="EMBL" id="BQXO01000001">
    <property type="protein sequence ID" value="GKT04927.1"/>
    <property type="molecule type" value="Genomic_DNA"/>
</dbReference>